<reference evidence="1" key="1">
    <citation type="submission" date="2023-03" db="EMBL/GenBank/DDBJ databases">
        <title>Amycolatopsis taiwanensis NBRC 103393.</title>
        <authorList>
            <person name="Ichikawa N."/>
            <person name="Sato H."/>
            <person name="Tonouchi N."/>
        </authorList>
    </citation>
    <scope>NUCLEOTIDE SEQUENCE</scope>
    <source>
        <strain evidence="1">NBRC 103393</strain>
    </source>
</reference>
<dbReference type="SUPFAM" id="SSF56784">
    <property type="entry name" value="HAD-like"/>
    <property type="match status" value="1"/>
</dbReference>
<dbReference type="GO" id="GO:0006281">
    <property type="term" value="P:DNA repair"/>
    <property type="evidence" value="ECO:0007669"/>
    <property type="project" value="TreeGrafter"/>
</dbReference>
<dbReference type="GO" id="GO:0005829">
    <property type="term" value="C:cytosol"/>
    <property type="evidence" value="ECO:0007669"/>
    <property type="project" value="TreeGrafter"/>
</dbReference>
<name>A0A9W6R7G6_9PSEU</name>
<dbReference type="Pfam" id="PF00702">
    <property type="entry name" value="Hydrolase"/>
    <property type="match status" value="1"/>
</dbReference>
<dbReference type="GO" id="GO:0008967">
    <property type="term" value="F:phosphoglycolate phosphatase activity"/>
    <property type="evidence" value="ECO:0007669"/>
    <property type="project" value="TreeGrafter"/>
</dbReference>
<dbReference type="Proteomes" id="UP001165136">
    <property type="component" value="Unassembled WGS sequence"/>
</dbReference>
<dbReference type="AlphaFoldDB" id="A0A9W6R7G6"/>
<keyword evidence="1" id="KW-0378">Hydrolase</keyword>
<proteinExistence type="predicted"/>
<dbReference type="RefSeq" id="WP_285490102.1">
    <property type="nucleotide sequence ID" value="NZ_BSTI01000026.1"/>
</dbReference>
<accession>A0A9W6R7G6</accession>
<dbReference type="InterPro" id="IPR023214">
    <property type="entry name" value="HAD_sf"/>
</dbReference>
<dbReference type="InterPro" id="IPR050155">
    <property type="entry name" value="HAD-like_hydrolase_sf"/>
</dbReference>
<protein>
    <submittedName>
        <fullName evidence="1">Phosphonoacetaldehyde hydrolase</fullName>
    </submittedName>
</protein>
<keyword evidence="2" id="KW-1185">Reference proteome</keyword>
<gene>
    <name evidence="1" type="ORF">Atai01_74150</name>
</gene>
<organism evidence="1 2">
    <name type="scientific">Amycolatopsis taiwanensis</name>
    <dbReference type="NCBI Taxonomy" id="342230"/>
    <lineage>
        <taxon>Bacteria</taxon>
        <taxon>Bacillati</taxon>
        <taxon>Actinomycetota</taxon>
        <taxon>Actinomycetes</taxon>
        <taxon>Pseudonocardiales</taxon>
        <taxon>Pseudonocardiaceae</taxon>
        <taxon>Amycolatopsis</taxon>
    </lineage>
</organism>
<evidence type="ECO:0000313" key="1">
    <source>
        <dbReference type="EMBL" id="GLY70796.1"/>
    </source>
</evidence>
<dbReference type="PANTHER" id="PTHR43434:SF19">
    <property type="entry name" value="PHOSPHONOACETALDEHYDE HYDROLASE"/>
    <property type="match status" value="1"/>
</dbReference>
<dbReference type="EMBL" id="BSTI01000026">
    <property type="protein sequence ID" value="GLY70796.1"/>
    <property type="molecule type" value="Genomic_DNA"/>
</dbReference>
<evidence type="ECO:0000313" key="2">
    <source>
        <dbReference type="Proteomes" id="UP001165136"/>
    </source>
</evidence>
<dbReference type="PANTHER" id="PTHR43434">
    <property type="entry name" value="PHOSPHOGLYCOLATE PHOSPHATASE"/>
    <property type="match status" value="1"/>
</dbReference>
<sequence length="225" mass="23606">MIELAVLDMAGTTVEEHQLVYRALAEAATAAGSDAGPEEFHRWHGAMKREALRNLLAAPDGTPPAEHVVDAALDDFRARLSAAYERTPPEPIPGVVPALARLRRNGVRVVLTTGFDREVVDKLLATLGWESGVVDAVVCGDDVPRGRPAPHMIHHAMELTGVHDVAATLVAGDTPRDLQAGTNSGAAMVVGVLSGASTPDELGRARHTHLVGSVADLPDLLGLPA</sequence>
<dbReference type="SFLD" id="SFLDS00003">
    <property type="entry name" value="Haloacid_Dehalogenase"/>
    <property type="match status" value="1"/>
</dbReference>
<dbReference type="NCBIfam" id="TIGR03351">
    <property type="entry name" value="PhnX-like"/>
    <property type="match status" value="1"/>
</dbReference>
<dbReference type="Gene3D" id="3.40.50.1000">
    <property type="entry name" value="HAD superfamily/HAD-like"/>
    <property type="match status" value="1"/>
</dbReference>
<dbReference type="InterPro" id="IPR022468">
    <property type="entry name" value="PhnX-like"/>
</dbReference>
<comment type="caution">
    <text evidence="1">The sequence shown here is derived from an EMBL/GenBank/DDBJ whole genome shotgun (WGS) entry which is preliminary data.</text>
</comment>
<dbReference type="InterPro" id="IPR036412">
    <property type="entry name" value="HAD-like_sf"/>
</dbReference>
<dbReference type="SFLD" id="SFLDG01129">
    <property type="entry name" value="C1.5:_HAD__Beta-PGM__Phosphata"/>
    <property type="match status" value="1"/>
</dbReference>